<dbReference type="PANTHER" id="PTHR17630">
    <property type="entry name" value="DIENELACTONE HYDROLASE"/>
    <property type="match status" value="1"/>
</dbReference>
<reference evidence="3" key="1">
    <citation type="submission" date="2022-06" db="EMBL/GenBank/DDBJ databases">
        <title>Complete genome sequences of two strains of the flax pathogen Septoria linicola.</title>
        <authorList>
            <person name="Lapalu N."/>
            <person name="Simon A."/>
            <person name="Demenou B."/>
            <person name="Paumier D."/>
            <person name="Guillot M.-P."/>
            <person name="Gout L."/>
            <person name="Valade R."/>
        </authorList>
    </citation>
    <scope>NUCLEOTIDE SEQUENCE</scope>
    <source>
        <strain evidence="3">SE15195</strain>
    </source>
</reference>
<dbReference type="OrthoDB" id="1393670at2759"/>
<dbReference type="Pfam" id="PF01738">
    <property type="entry name" value="DLH"/>
    <property type="match status" value="1"/>
</dbReference>
<keyword evidence="4" id="KW-1185">Reference proteome</keyword>
<gene>
    <name evidence="3" type="ORF">Slin15195_G061150</name>
</gene>
<dbReference type="EMBL" id="CP099421">
    <property type="protein sequence ID" value="USW52796.1"/>
    <property type="molecule type" value="Genomic_DNA"/>
</dbReference>
<evidence type="ECO:0000256" key="1">
    <source>
        <dbReference type="SAM" id="MobiDB-lite"/>
    </source>
</evidence>
<dbReference type="SUPFAM" id="SSF53474">
    <property type="entry name" value="alpha/beta-Hydrolases"/>
    <property type="match status" value="1"/>
</dbReference>
<dbReference type="InterPro" id="IPR002925">
    <property type="entry name" value="Dienelactn_hydro"/>
</dbReference>
<dbReference type="InterPro" id="IPR029058">
    <property type="entry name" value="AB_hydrolase_fold"/>
</dbReference>
<accession>A0A9Q9AY65</accession>
<evidence type="ECO:0000259" key="2">
    <source>
        <dbReference type="Pfam" id="PF01738"/>
    </source>
</evidence>
<protein>
    <submittedName>
        <fullName evidence="3">Dienelactone hydrolase, alpha/Beta hydrolase</fullName>
    </submittedName>
</protein>
<feature type="domain" description="Dienelactone hydrolase" evidence="2">
    <location>
        <begin position="62"/>
        <end position="328"/>
    </location>
</feature>
<evidence type="ECO:0000313" key="3">
    <source>
        <dbReference type="EMBL" id="USW52796.1"/>
    </source>
</evidence>
<dbReference type="GO" id="GO:0016787">
    <property type="term" value="F:hydrolase activity"/>
    <property type="evidence" value="ECO:0007669"/>
    <property type="project" value="UniProtKB-KW"/>
</dbReference>
<dbReference type="AlphaFoldDB" id="A0A9Q9AY65"/>
<keyword evidence="3" id="KW-0378">Hydrolase</keyword>
<proteinExistence type="predicted"/>
<dbReference type="PANTHER" id="PTHR17630:SF80">
    <property type="entry name" value="DIENELACTONE HYDROLASE DOMAIN-CONTAINING PROTEIN"/>
    <property type="match status" value="1"/>
</dbReference>
<name>A0A9Q9AY65_9PEZI</name>
<organism evidence="3 4">
    <name type="scientific">Septoria linicola</name>
    <dbReference type="NCBI Taxonomy" id="215465"/>
    <lineage>
        <taxon>Eukaryota</taxon>
        <taxon>Fungi</taxon>
        <taxon>Dikarya</taxon>
        <taxon>Ascomycota</taxon>
        <taxon>Pezizomycotina</taxon>
        <taxon>Dothideomycetes</taxon>
        <taxon>Dothideomycetidae</taxon>
        <taxon>Mycosphaerellales</taxon>
        <taxon>Mycosphaerellaceae</taxon>
        <taxon>Septoria</taxon>
    </lineage>
</organism>
<feature type="region of interest" description="Disordered" evidence="1">
    <location>
        <begin position="1"/>
        <end position="54"/>
    </location>
</feature>
<dbReference type="Proteomes" id="UP001056384">
    <property type="component" value="Chromosome 4"/>
</dbReference>
<sequence>MADEDIATRAPESDAQEDKSPIAGGSKPDQGAASLGEHCTSDRPTPSGESPTGEIAKFNDVETYIAKPADYPHSPSKLLLLLTGGTGIHSANNQIQADKFAAEGFLVAMPDQFAGDPATSVSHTTTTPAEANPSVLEQVKLGIASVAKSFTIDMWLARHTPEVVLPRLQKAIAGIKEEFADAVAHGGGIYAVGYCFGAKYVLLLGSELHADVAAGQRSPETEAEEGMAKKGPEIKVGAIAHGTQITKSDLEGCKVPLSIVAVEDDNLFPDEIRDAGVKRLQETGVEHEVKVFPGVPHGFAVLGDYEEAEIKEKQKEAFQQLLQWLKTH</sequence>
<evidence type="ECO:0000313" key="4">
    <source>
        <dbReference type="Proteomes" id="UP001056384"/>
    </source>
</evidence>
<dbReference type="Gene3D" id="3.40.50.1820">
    <property type="entry name" value="alpha/beta hydrolase"/>
    <property type="match status" value="1"/>
</dbReference>